<name>A0A4Q2UT95_FUSOX</name>
<evidence type="ECO:0008006" key="3">
    <source>
        <dbReference type="Google" id="ProtNLM"/>
    </source>
</evidence>
<dbReference type="EMBL" id="MQTW01003963">
    <property type="protein sequence ID" value="RYC76690.1"/>
    <property type="molecule type" value="Genomic_DNA"/>
</dbReference>
<reference evidence="1 2" key="1">
    <citation type="submission" date="2016-12" db="EMBL/GenBank/DDBJ databases">
        <title>Draft genome sequence of Fusarium oxysporum causing rot on Narcissus.</title>
        <authorList>
            <person name="Armitage A.D."/>
            <person name="Taylor A."/>
            <person name="Clarkson J.P."/>
            <person name="Harrison R.J."/>
            <person name="Jackson A.C."/>
        </authorList>
    </citation>
    <scope>NUCLEOTIDE SEQUENCE [LARGE SCALE GENOMIC DNA]</scope>
    <source>
        <strain evidence="1 2">N139</strain>
    </source>
</reference>
<accession>A0A4Q2UT95</accession>
<gene>
    <name evidence="1" type="ORF">BFJ63_vAg20433</name>
</gene>
<organism evidence="1 2">
    <name type="scientific">Fusarium oxysporum f. sp. narcissi</name>
    <dbReference type="NCBI Taxonomy" id="451672"/>
    <lineage>
        <taxon>Eukaryota</taxon>
        <taxon>Fungi</taxon>
        <taxon>Dikarya</taxon>
        <taxon>Ascomycota</taxon>
        <taxon>Pezizomycotina</taxon>
        <taxon>Sordariomycetes</taxon>
        <taxon>Hypocreomycetidae</taxon>
        <taxon>Hypocreales</taxon>
        <taxon>Nectriaceae</taxon>
        <taxon>Fusarium</taxon>
        <taxon>Fusarium oxysporum species complex</taxon>
    </lineage>
</organism>
<dbReference type="Proteomes" id="UP000290540">
    <property type="component" value="Unassembled WGS sequence"/>
</dbReference>
<protein>
    <recommendedName>
        <fullName evidence="3">Reverse transcriptase Ty1/copia-type domain-containing protein</fullName>
    </recommendedName>
</protein>
<evidence type="ECO:0000313" key="2">
    <source>
        <dbReference type="Proteomes" id="UP000290540"/>
    </source>
</evidence>
<evidence type="ECO:0000313" key="1">
    <source>
        <dbReference type="EMBL" id="RYC76690.1"/>
    </source>
</evidence>
<feature type="non-terminal residue" evidence="1">
    <location>
        <position position="90"/>
    </location>
</feature>
<sequence>MIAIHLAMIANNLEPTEPKTFAEAMNSPHSEQWMQAMMDEIDSLMRNDTFIPVNVPPEKHTLQGKWVYKLKRGKDGEITRFKARFVVRGF</sequence>
<dbReference type="AlphaFoldDB" id="A0A4Q2UT95"/>
<proteinExistence type="predicted"/>
<comment type="caution">
    <text evidence="1">The sequence shown here is derived from an EMBL/GenBank/DDBJ whole genome shotgun (WGS) entry which is preliminary data.</text>
</comment>